<feature type="binding site" evidence="7">
    <location>
        <position position="125"/>
    </location>
    <ligand>
        <name>S-adenosyl-L-methionine</name>
        <dbReference type="ChEBI" id="CHEBI:59789"/>
    </ligand>
</feature>
<dbReference type="eggNOG" id="COG0220">
    <property type="taxonomic scope" value="Bacteria"/>
</dbReference>
<evidence type="ECO:0000256" key="2">
    <source>
        <dbReference type="ARBA" id="ARBA00003015"/>
    </source>
</evidence>
<dbReference type="PANTHER" id="PTHR23417:SF14">
    <property type="entry name" value="PENTACOTRIPEPTIDE-REPEAT REGION OF PRORP DOMAIN-CONTAINING PROTEIN"/>
    <property type="match status" value="1"/>
</dbReference>
<comment type="pathway">
    <text evidence="7">tRNA modification; N(7)-methylguanine-tRNA biosynthesis.</text>
</comment>
<dbReference type="InterPro" id="IPR055361">
    <property type="entry name" value="tRNA_methyltr_TrmB_bact"/>
</dbReference>
<name>H1DL96_9BACT</name>
<dbReference type="PROSITE" id="PS51625">
    <property type="entry name" value="SAM_MT_TRMB"/>
    <property type="match status" value="1"/>
</dbReference>
<evidence type="ECO:0000256" key="6">
    <source>
        <dbReference type="ARBA" id="ARBA00022694"/>
    </source>
</evidence>
<feature type="binding site" evidence="7">
    <location>
        <position position="159"/>
    </location>
    <ligand>
        <name>substrate</name>
    </ligand>
</feature>
<dbReference type="UniPathway" id="UPA00989"/>
<protein>
    <recommendedName>
        <fullName evidence="7">tRNA (guanine-N(7)-)-methyltransferase</fullName>
        <ecNumber evidence="7">2.1.1.33</ecNumber>
    </recommendedName>
    <alternativeName>
        <fullName evidence="7">tRNA (guanine(46)-N(7))-methyltransferase</fullName>
    </alternativeName>
    <alternativeName>
        <fullName evidence="7">tRNA(m7G46)-methyltransferase</fullName>
    </alternativeName>
</protein>
<organism evidence="8 9">
    <name type="scientific">Odoribacter laneus YIT 12061</name>
    <dbReference type="NCBI Taxonomy" id="742817"/>
    <lineage>
        <taxon>Bacteria</taxon>
        <taxon>Pseudomonadati</taxon>
        <taxon>Bacteroidota</taxon>
        <taxon>Bacteroidia</taxon>
        <taxon>Bacteroidales</taxon>
        <taxon>Odoribacteraceae</taxon>
        <taxon>Odoribacter</taxon>
    </lineage>
</organism>
<dbReference type="NCBIfam" id="NF001080">
    <property type="entry name" value="PRK00121.2-2"/>
    <property type="match status" value="1"/>
</dbReference>
<keyword evidence="9" id="KW-1185">Reference proteome</keyword>
<dbReference type="GO" id="GO:0043527">
    <property type="term" value="C:tRNA methyltransferase complex"/>
    <property type="evidence" value="ECO:0007669"/>
    <property type="project" value="TreeGrafter"/>
</dbReference>
<feature type="binding site" evidence="7">
    <location>
        <position position="51"/>
    </location>
    <ligand>
        <name>S-adenosyl-L-methionine</name>
        <dbReference type="ChEBI" id="CHEBI:59789"/>
    </ligand>
</feature>
<keyword evidence="5 7" id="KW-0949">S-adenosyl-L-methionine</keyword>
<dbReference type="EC" id="2.1.1.33" evidence="7"/>
<dbReference type="PANTHER" id="PTHR23417">
    <property type="entry name" value="3-DEOXY-D-MANNO-OCTULOSONIC-ACID TRANSFERASE/TRNA GUANINE-N 7 - -METHYLTRANSFERASE"/>
    <property type="match status" value="1"/>
</dbReference>
<feature type="binding site" evidence="7">
    <location>
        <begin position="199"/>
        <end position="202"/>
    </location>
    <ligand>
        <name>substrate</name>
    </ligand>
</feature>
<dbReference type="HOGENOM" id="CLU_050910_2_2_10"/>
<accession>H1DL96</accession>
<keyword evidence="3 7" id="KW-0489">Methyltransferase</keyword>
<comment type="similarity">
    <text evidence="7">Belongs to the class I-like SAM-binding methyltransferase superfamily. TrmB family.</text>
</comment>
<dbReference type="EMBL" id="ADMC01000034">
    <property type="protein sequence ID" value="EHP45187.1"/>
    <property type="molecule type" value="Genomic_DNA"/>
</dbReference>
<reference evidence="8 9" key="1">
    <citation type="submission" date="2012-01" db="EMBL/GenBank/DDBJ databases">
        <title>The Genome Sequence of Odoribacter laneus YIT 12061.</title>
        <authorList>
            <consortium name="The Broad Institute Genome Sequencing Platform"/>
            <person name="Earl A."/>
            <person name="Ward D."/>
            <person name="Feldgarden M."/>
            <person name="Gevers D."/>
            <person name="Morotomi M."/>
            <person name="Young S.K."/>
            <person name="Zeng Q."/>
            <person name="Gargeya S."/>
            <person name="Fitzgerald M."/>
            <person name="Haas B."/>
            <person name="Abouelleil A."/>
            <person name="Alvarado L."/>
            <person name="Arachchi H.M."/>
            <person name="Berlin A."/>
            <person name="Chapman S.B."/>
            <person name="Gearin G."/>
            <person name="Goldberg J."/>
            <person name="Griggs A."/>
            <person name="Gujja S."/>
            <person name="Hansen M."/>
            <person name="Heiman D."/>
            <person name="Howarth C."/>
            <person name="Larimer J."/>
            <person name="Lui A."/>
            <person name="MacDonald P.J.P."/>
            <person name="McCowen C."/>
            <person name="Montmayeur A."/>
            <person name="Murphy C."/>
            <person name="Neiman D."/>
            <person name="Pearson M."/>
            <person name="Priest M."/>
            <person name="Roberts A."/>
            <person name="Saif S."/>
            <person name="Shea T."/>
            <person name="Sisk P."/>
            <person name="Stolte C."/>
            <person name="Sykes S."/>
            <person name="Wortman J."/>
            <person name="Nusbaum C."/>
            <person name="Birren B."/>
        </authorList>
    </citation>
    <scope>NUCLEOTIDE SEQUENCE [LARGE SCALE GENOMIC DNA]</scope>
    <source>
        <strain evidence="8 9">YIT 12061</strain>
    </source>
</reference>
<dbReference type="STRING" id="742817.HMPREF9449_03032"/>
<evidence type="ECO:0000313" key="9">
    <source>
        <dbReference type="Proteomes" id="UP000004892"/>
    </source>
</evidence>
<dbReference type="Pfam" id="PF02390">
    <property type="entry name" value="Methyltransf_4"/>
    <property type="match status" value="1"/>
</dbReference>
<dbReference type="Gene3D" id="3.40.50.150">
    <property type="entry name" value="Vaccinia Virus protein VP39"/>
    <property type="match status" value="1"/>
</dbReference>
<sequence length="255" mass="29934">MAKNKQIKFAEMEVLKNVFQPKHKEIFQTDYFLKGHWQEKIFQNNHPIVLEIGCGKGEYTVGLSQLYPEKNFIGIDIKGARMWHGAKTALEKGLSNAVFLRIYAEMLESVFAPCEISEIWITFPDPQMAKARKRLTGSRFLNLYKKILIPNGLIHLKTDSPFLFTYTTELIRQNQLKAFVCTADLYQEEGQNKILGIQTFYEQQWLSRGKTIKYLQFSLEERKLIQEPDIEIEKDNYHSETRYMNLHCKHQSSEK</sequence>
<dbReference type="SUPFAM" id="SSF53335">
    <property type="entry name" value="S-adenosyl-L-methionine-dependent methyltransferases"/>
    <property type="match status" value="1"/>
</dbReference>
<comment type="caution">
    <text evidence="8">The sequence shown here is derived from an EMBL/GenBank/DDBJ whole genome shotgun (WGS) entry which is preliminary data.</text>
</comment>
<comment type="catalytic activity">
    <reaction evidence="1 7">
        <text>guanosine(46) in tRNA + S-adenosyl-L-methionine = N(7)-methylguanosine(46) in tRNA + S-adenosyl-L-homocysteine</text>
        <dbReference type="Rhea" id="RHEA:42708"/>
        <dbReference type="Rhea" id="RHEA-COMP:10188"/>
        <dbReference type="Rhea" id="RHEA-COMP:10189"/>
        <dbReference type="ChEBI" id="CHEBI:57856"/>
        <dbReference type="ChEBI" id="CHEBI:59789"/>
        <dbReference type="ChEBI" id="CHEBI:74269"/>
        <dbReference type="ChEBI" id="CHEBI:74480"/>
        <dbReference type="EC" id="2.1.1.33"/>
    </reaction>
</comment>
<proteinExistence type="inferred from homology"/>
<keyword evidence="6 7" id="KW-0819">tRNA processing</keyword>
<dbReference type="Proteomes" id="UP000004892">
    <property type="component" value="Unassembled WGS sequence"/>
</dbReference>
<evidence type="ECO:0000313" key="8">
    <source>
        <dbReference type="EMBL" id="EHP45187.1"/>
    </source>
</evidence>
<dbReference type="GeneID" id="98070548"/>
<evidence type="ECO:0000256" key="3">
    <source>
        <dbReference type="ARBA" id="ARBA00022603"/>
    </source>
</evidence>
<dbReference type="InterPro" id="IPR029063">
    <property type="entry name" value="SAM-dependent_MTases_sf"/>
</dbReference>
<evidence type="ECO:0000256" key="7">
    <source>
        <dbReference type="HAMAP-Rule" id="MF_01057"/>
    </source>
</evidence>
<evidence type="ECO:0000256" key="4">
    <source>
        <dbReference type="ARBA" id="ARBA00022679"/>
    </source>
</evidence>
<dbReference type="GO" id="GO:0008176">
    <property type="term" value="F:tRNA (guanine(46)-N7)-methyltransferase activity"/>
    <property type="evidence" value="ECO:0007669"/>
    <property type="project" value="UniProtKB-UniRule"/>
</dbReference>
<dbReference type="AlphaFoldDB" id="H1DL96"/>
<dbReference type="RefSeq" id="WP_009138174.1">
    <property type="nucleotide sequence ID" value="NZ_JH594598.1"/>
</dbReference>
<comment type="function">
    <text evidence="2 7">Catalyzes the formation of N(7)-methylguanine at position 46 (m7G46) in tRNA.</text>
</comment>
<gene>
    <name evidence="7" type="primary">trmB</name>
    <name evidence="8" type="ORF">HMPREF9449_03032</name>
</gene>
<dbReference type="PATRIC" id="fig|742817.3.peg.3242"/>
<feature type="binding site" evidence="7">
    <location>
        <position position="76"/>
    </location>
    <ligand>
        <name>S-adenosyl-L-methionine</name>
        <dbReference type="ChEBI" id="CHEBI:59789"/>
    </ligand>
</feature>
<dbReference type="CDD" id="cd02440">
    <property type="entry name" value="AdoMet_MTases"/>
    <property type="match status" value="1"/>
</dbReference>
<dbReference type="HAMAP" id="MF_01057">
    <property type="entry name" value="tRNA_methyltr_TrmB"/>
    <property type="match status" value="1"/>
</dbReference>
<keyword evidence="4 7" id="KW-0808">Transferase</keyword>
<evidence type="ECO:0000256" key="5">
    <source>
        <dbReference type="ARBA" id="ARBA00022691"/>
    </source>
</evidence>
<comment type="caution">
    <text evidence="7">Lacks conserved residue(s) required for the propagation of feature annotation.</text>
</comment>
<evidence type="ECO:0000256" key="1">
    <source>
        <dbReference type="ARBA" id="ARBA00000142"/>
    </source>
</evidence>
<dbReference type="InterPro" id="IPR003358">
    <property type="entry name" value="tRNA_(Gua-N-7)_MeTrfase_Trmb"/>
</dbReference>